<dbReference type="Proteomes" id="UP000030652">
    <property type="component" value="Unassembled WGS sequence"/>
</dbReference>
<dbReference type="Gene3D" id="3.40.50.12230">
    <property type="match status" value="1"/>
</dbReference>
<evidence type="ECO:0000256" key="3">
    <source>
        <dbReference type="ARBA" id="ARBA00022679"/>
    </source>
</evidence>
<accession>A0A0B0EGX6</accession>
<feature type="domain" description="Formyl transferase C-terminal" evidence="7">
    <location>
        <begin position="203"/>
        <end position="307"/>
    </location>
</feature>
<dbReference type="PANTHER" id="PTHR11138">
    <property type="entry name" value="METHIONYL-TRNA FORMYLTRANSFERASE"/>
    <property type="match status" value="1"/>
</dbReference>
<dbReference type="InterPro" id="IPR005793">
    <property type="entry name" value="Formyl_trans_C"/>
</dbReference>
<evidence type="ECO:0000256" key="1">
    <source>
        <dbReference type="ARBA" id="ARBA00010699"/>
    </source>
</evidence>
<feature type="binding site" evidence="5">
    <location>
        <begin position="109"/>
        <end position="112"/>
    </location>
    <ligand>
        <name>(6S)-5,6,7,8-tetrahydrofolate</name>
        <dbReference type="ChEBI" id="CHEBI:57453"/>
    </ligand>
</feature>
<dbReference type="NCBIfam" id="TIGR00460">
    <property type="entry name" value="fmt"/>
    <property type="match status" value="1"/>
</dbReference>
<dbReference type="InterPro" id="IPR041711">
    <property type="entry name" value="Met-tRNA-FMT_N"/>
</dbReference>
<dbReference type="PATRIC" id="fig|237368.3.peg.2622"/>
<dbReference type="InterPro" id="IPR011034">
    <property type="entry name" value="Formyl_transferase-like_C_sf"/>
</dbReference>
<dbReference type="SUPFAM" id="SSF53328">
    <property type="entry name" value="Formyltransferase"/>
    <property type="match status" value="1"/>
</dbReference>
<dbReference type="Pfam" id="PF02911">
    <property type="entry name" value="Formyl_trans_C"/>
    <property type="match status" value="1"/>
</dbReference>
<dbReference type="CDD" id="cd08704">
    <property type="entry name" value="Met_tRNA_FMT_C"/>
    <property type="match status" value="1"/>
</dbReference>
<protein>
    <recommendedName>
        <fullName evidence="2 5">Methionyl-tRNA formyltransferase</fullName>
        <ecNumber evidence="2 5">2.1.2.9</ecNumber>
    </recommendedName>
</protein>
<evidence type="ECO:0000259" key="7">
    <source>
        <dbReference type="Pfam" id="PF02911"/>
    </source>
</evidence>
<reference evidence="8 9" key="1">
    <citation type="submission" date="2014-10" db="EMBL/GenBank/DDBJ databases">
        <title>Draft genome of anammox bacterium scalindua brodae, obtained using differential coverage binning of sequence data from two enrichment reactors.</title>
        <authorList>
            <person name="Speth D.R."/>
            <person name="Russ L."/>
            <person name="Kartal B."/>
            <person name="Op den Camp H.J."/>
            <person name="Dutilh B.E."/>
            <person name="Jetten M.S."/>
        </authorList>
    </citation>
    <scope>NUCLEOTIDE SEQUENCE [LARGE SCALE GENOMIC DNA]</scope>
    <source>
        <strain evidence="8">RU1</strain>
    </source>
</reference>
<dbReference type="SUPFAM" id="SSF50486">
    <property type="entry name" value="FMT C-terminal domain-like"/>
    <property type="match status" value="1"/>
</dbReference>
<keyword evidence="3 5" id="KW-0808">Transferase</keyword>
<dbReference type="PANTHER" id="PTHR11138:SF5">
    <property type="entry name" value="METHIONYL-TRNA FORMYLTRANSFERASE, MITOCHONDRIAL"/>
    <property type="match status" value="1"/>
</dbReference>
<dbReference type="InterPro" id="IPR002376">
    <property type="entry name" value="Formyl_transf_N"/>
</dbReference>
<comment type="similarity">
    <text evidence="1 5">Belongs to the Fmt family.</text>
</comment>
<dbReference type="InterPro" id="IPR036477">
    <property type="entry name" value="Formyl_transf_N_sf"/>
</dbReference>
<comment type="catalytic activity">
    <reaction evidence="5">
        <text>L-methionyl-tRNA(fMet) + (6R)-10-formyltetrahydrofolate = N-formyl-L-methionyl-tRNA(fMet) + (6S)-5,6,7,8-tetrahydrofolate + H(+)</text>
        <dbReference type="Rhea" id="RHEA:24380"/>
        <dbReference type="Rhea" id="RHEA-COMP:9952"/>
        <dbReference type="Rhea" id="RHEA-COMP:9953"/>
        <dbReference type="ChEBI" id="CHEBI:15378"/>
        <dbReference type="ChEBI" id="CHEBI:57453"/>
        <dbReference type="ChEBI" id="CHEBI:78530"/>
        <dbReference type="ChEBI" id="CHEBI:78844"/>
        <dbReference type="ChEBI" id="CHEBI:195366"/>
        <dbReference type="EC" id="2.1.2.9"/>
    </reaction>
</comment>
<comment type="function">
    <text evidence="5">Attaches a formyl group to the free amino group of methionyl-tRNA(fMet). The formyl group appears to play a dual role in the initiator identity of N-formylmethionyl-tRNA by promoting its recognition by IF2 and preventing the misappropriation of this tRNA by the elongation apparatus.</text>
</comment>
<name>A0A0B0EGX6_9BACT</name>
<gene>
    <name evidence="5 8" type="primary">fmt</name>
    <name evidence="8" type="ORF">SCABRO_02430</name>
</gene>
<feature type="domain" description="Formyl transferase N-terminal" evidence="6">
    <location>
        <begin position="1"/>
        <end position="178"/>
    </location>
</feature>
<dbReference type="eggNOG" id="COG0223">
    <property type="taxonomic scope" value="Bacteria"/>
</dbReference>
<dbReference type="EC" id="2.1.2.9" evidence="2 5"/>
<keyword evidence="4 5" id="KW-0648">Protein biosynthesis</keyword>
<evidence type="ECO:0000256" key="2">
    <source>
        <dbReference type="ARBA" id="ARBA00012261"/>
    </source>
</evidence>
<comment type="caution">
    <text evidence="8">The sequence shown here is derived from an EMBL/GenBank/DDBJ whole genome shotgun (WGS) entry which is preliminary data.</text>
</comment>
<organism evidence="8 9">
    <name type="scientific">Candidatus Scalindua brodae</name>
    <dbReference type="NCBI Taxonomy" id="237368"/>
    <lineage>
        <taxon>Bacteria</taxon>
        <taxon>Pseudomonadati</taxon>
        <taxon>Planctomycetota</taxon>
        <taxon>Candidatus Brocadiia</taxon>
        <taxon>Candidatus Brocadiales</taxon>
        <taxon>Candidatus Scalinduaceae</taxon>
        <taxon>Candidatus Scalindua</taxon>
    </lineage>
</organism>
<dbReference type="AlphaFoldDB" id="A0A0B0EGX6"/>
<dbReference type="Pfam" id="PF00551">
    <property type="entry name" value="Formyl_trans_N"/>
    <property type="match status" value="1"/>
</dbReference>
<dbReference type="EMBL" id="JRYO01000173">
    <property type="protein sequence ID" value="KHE91824.1"/>
    <property type="molecule type" value="Genomic_DNA"/>
</dbReference>
<dbReference type="InterPro" id="IPR044135">
    <property type="entry name" value="Met-tRNA-FMT_C"/>
</dbReference>
<dbReference type="GO" id="GO:0004479">
    <property type="term" value="F:methionyl-tRNA formyltransferase activity"/>
    <property type="evidence" value="ECO:0007669"/>
    <property type="project" value="UniProtKB-UniRule"/>
</dbReference>
<dbReference type="GO" id="GO:0005829">
    <property type="term" value="C:cytosol"/>
    <property type="evidence" value="ECO:0007669"/>
    <property type="project" value="TreeGrafter"/>
</dbReference>
<evidence type="ECO:0000259" key="6">
    <source>
        <dbReference type="Pfam" id="PF00551"/>
    </source>
</evidence>
<dbReference type="CDD" id="cd08646">
    <property type="entry name" value="FMT_core_Met-tRNA-FMT_N"/>
    <property type="match status" value="1"/>
</dbReference>
<dbReference type="HAMAP" id="MF_00182">
    <property type="entry name" value="Formyl_trans"/>
    <property type="match status" value="1"/>
</dbReference>
<proteinExistence type="inferred from homology"/>
<evidence type="ECO:0000313" key="9">
    <source>
        <dbReference type="Proteomes" id="UP000030652"/>
    </source>
</evidence>
<dbReference type="FunFam" id="3.40.50.12230:FF:000001">
    <property type="entry name" value="Methionyl-tRNA formyltransferase"/>
    <property type="match status" value="1"/>
</dbReference>
<evidence type="ECO:0000313" key="8">
    <source>
        <dbReference type="EMBL" id="KHE91824.1"/>
    </source>
</evidence>
<evidence type="ECO:0000256" key="4">
    <source>
        <dbReference type="ARBA" id="ARBA00022917"/>
    </source>
</evidence>
<sequence length="316" mass="34653">MNVVFMGTPEFAVPSLKCLIESKHNVAAVLTQTDKPKGRKGNPEAPPVKNIALDAGLQVMQPENVNSEQTIEKLEELNPDVIVVVAFGQKISDKILNLPKHKCVNIHASLLPKYRGAAPINWAIVNGEEETGITTIIMNNKMDAGDVIIRKSLIIGPEETAGELGVRLSKLGAETLLDSLKQIETGNAKYTRQDENLVSIAPKIKKEDGLIDWNQEEKKIHDFVRGMNPKPSAYTFLIKNNSKERIIILKTERGNSSHNGTVIAPGTIMGISSQGIKTATGNGSIWIKEVKPEGKRMMSAAAFSRGHDLKENYLFQ</sequence>
<dbReference type="InterPro" id="IPR005794">
    <property type="entry name" value="Fmt"/>
</dbReference>
<evidence type="ECO:0000256" key="5">
    <source>
        <dbReference type="HAMAP-Rule" id="MF_00182"/>
    </source>
</evidence>